<dbReference type="InterPro" id="IPR011793">
    <property type="entry name" value="YbdK"/>
</dbReference>
<protein>
    <recommendedName>
        <fullName evidence="5">Putative glutamate--cysteine ligase 2</fullName>
        <ecNumber evidence="5">6.3.2.2</ecNumber>
    </recommendedName>
    <alternativeName>
        <fullName evidence="5">Gamma-glutamylcysteine synthetase 2</fullName>
        <shortName evidence="5">GCS 2</shortName>
        <shortName evidence="5">Gamma-GCS 2</shortName>
    </alternativeName>
</protein>
<proteinExistence type="inferred from homology"/>
<dbReference type="HAMAP" id="MF_01609">
    <property type="entry name" value="Glu_cys_ligase_2"/>
    <property type="match status" value="1"/>
</dbReference>
<comment type="function">
    <text evidence="5">ATP-dependent carboxylate-amine ligase which exhibits weak glutamate--cysteine ligase activity.</text>
</comment>
<dbReference type="Pfam" id="PF04107">
    <property type="entry name" value="GCS2"/>
    <property type="match status" value="1"/>
</dbReference>
<reference evidence="7" key="1">
    <citation type="journal article" date="2019" name="Int. J. Syst. Evol. Microbiol.">
        <title>The Global Catalogue of Microorganisms (GCM) 10K type strain sequencing project: providing services to taxonomists for standard genome sequencing and annotation.</title>
        <authorList>
            <consortium name="The Broad Institute Genomics Platform"/>
            <consortium name="The Broad Institute Genome Sequencing Center for Infectious Disease"/>
            <person name="Wu L."/>
            <person name="Ma J."/>
        </authorList>
    </citation>
    <scope>NUCLEOTIDE SEQUENCE [LARGE SCALE GENOMIC DNA]</scope>
    <source>
        <strain evidence="7">CCUG 54522</strain>
    </source>
</reference>
<evidence type="ECO:0000256" key="5">
    <source>
        <dbReference type="HAMAP-Rule" id="MF_01609"/>
    </source>
</evidence>
<dbReference type="InterPro" id="IPR014746">
    <property type="entry name" value="Gln_synth/guanido_kin_cat_dom"/>
</dbReference>
<dbReference type="PANTHER" id="PTHR36510:SF1">
    <property type="entry name" value="GLUTAMATE--CYSTEINE LIGASE 2-RELATED"/>
    <property type="match status" value="1"/>
</dbReference>
<gene>
    <name evidence="6" type="ORF">ACFPYL_08355</name>
</gene>
<dbReference type="EMBL" id="JBHSRJ010000004">
    <property type="protein sequence ID" value="MFC6043083.1"/>
    <property type="molecule type" value="Genomic_DNA"/>
</dbReference>
<comment type="catalytic activity">
    <reaction evidence="4 5">
        <text>L-cysteine + L-glutamate + ATP = gamma-L-glutamyl-L-cysteine + ADP + phosphate + H(+)</text>
        <dbReference type="Rhea" id="RHEA:13285"/>
        <dbReference type="ChEBI" id="CHEBI:15378"/>
        <dbReference type="ChEBI" id="CHEBI:29985"/>
        <dbReference type="ChEBI" id="CHEBI:30616"/>
        <dbReference type="ChEBI" id="CHEBI:35235"/>
        <dbReference type="ChEBI" id="CHEBI:43474"/>
        <dbReference type="ChEBI" id="CHEBI:58173"/>
        <dbReference type="ChEBI" id="CHEBI:456216"/>
        <dbReference type="EC" id="6.3.2.2"/>
    </reaction>
</comment>
<dbReference type="Gene3D" id="3.30.590.20">
    <property type="match status" value="1"/>
</dbReference>
<evidence type="ECO:0000256" key="4">
    <source>
        <dbReference type="ARBA" id="ARBA00048819"/>
    </source>
</evidence>
<dbReference type="Proteomes" id="UP001596135">
    <property type="component" value="Unassembled WGS sequence"/>
</dbReference>
<keyword evidence="1 5" id="KW-0436">Ligase</keyword>
<keyword evidence="2 5" id="KW-0547">Nucleotide-binding</keyword>
<dbReference type="NCBIfam" id="NF010041">
    <property type="entry name" value="PRK13517.1-1"/>
    <property type="match status" value="1"/>
</dbReference>
<dbReference type="EC" id="6.3.2.2" evidence="5"/>
<dbReference type="NCBIfam" id="TIGR02050">
    <property type="entry name" value="gshA_cyan_rel"/>
    <property type="match status" value="1"/>
</dbReference>
<keyword evidence="3 5" id="KW-0067">ATP-binding</keyword>
<sequence>MRTPTTRRVGVEEELLLTDAATGELRPLAREVLAACEPVRGSAPGAHLKPEFFLAQVEAASSPQEALDVVRDELVDARARLADAGRPLGVAPVAAAAPVRVDTPAPADELSPGERYAEIEHHYGEVARRSLMCALHVHVEVTDDEEGVAVIDRVRPWIPVLVALGANSPYWLGRETGYASWRSRLWNMWPSSGPAELFGDAATYHGVVRDMVSQRTVLDVGLVNLDVRLSHRYPTVEFRATDVCTDLDDAMLVAALSRALVTHYADRWRAGRAEERWRVEELRAAAWQAARFGLDDTLVSPVSREMTAAADVAEELVAMLEKPLEQTGDTARVSRSLAELRARGTGATRQRTAFAEAGGFDGLLAALRDRTAGQ</sequence>
<name>A0ABW1LIX5_9ACTN</name>
<evidence type="ECO:0000256" key="3">
    <source>
        <dbReference type="ARBA" id="ARBA00022840"/>
    </source>
</evidence>
<organism evidence="6 7">
    <name type="scientific">Nocardioides hankookensis</name>
    <dbReference type="NCBI Taxonomy" id="443157"/>
    <lineage>
        <taxon>Bacteria</taxon>
        <taxon>Bacillati</taxon>
        <taxon>Actinomycetota</taxon>
        <taxon>Actinomycetes</taxon>
        <taxon>Propionibacteriales</taxon>
        <taxon>Nocardioidaceae</taxon>
        <taxon>Nocardioides</taxon>
    </lineage>
</organism>
<evidence type="ECO:0000256" key="1">
    <source>
        <dbReference type="ARBA" id="ARBA00022598"/>
    </source>
</evidence>
<evidence type="ECO:0000256" key="2">
    <source>
        <dbReference type="ARBA" id="ARBA00022741"/>
    </source>
</evidence>
<dbReference type="InterPro" id="IPR050141">
    <property type="entry name" value="GCL_type2/YbdK_subfam"/>
</dbReference>
<keyword evidence="7" id="KW-1185">Reference proteome</keyword>
<dbReference type="SUPFAM" id="SSF55931">
    <property type="entry name" value="Glutamine synthetase/guanido kinase"/>
    <property type="match status" value="1"/>
</dbReference>
<accession>A0ABW1LIX5</accession>
<dbReference type="GO" id="GO:0004357">
    <property type="term" value="F:glutamate-cysteine ligase activity"/>
    <property type="evidence" value="ECO:0007669"/>
    <property type="project" value="UniProtKB-EC"/>
</dbReference>
<dbReference type="InterPro" id="IPR006336">
    <property type="entry name" value="GCS2"/>
</dbReference>
<comment type="similarity">
    <text evidence="5">Belongs to the glutamate--cysteine ligase type 2 family. YbdK subfamily.</text>
</comment>
<comment type="caution">
    <text evidence="6">The sequence shown here is derived from an EMBL/GenBank/DDBJ whole genome shotgun (WGS) entry which is preliminary data.</text>
</comment>
<dbReference type="RefSeq" id="WP_379152849.1">
    <property type="nucleotide sequence ID" value="NZ_JBHSRJ010000004.1"/>
</dbReference>
<evidence type="ECO:0000313" key="7">
    <source>
        <dbReference type="Proteomes" id="UP001596135"/>
    </source>
</evidence>
<evidence type="ECO:0000313" key="6">
    <source>
        <dbReference type="EMBL" id="MFC6043083.1"/>
    </source>
</evidence>
<dbReference type="PANTHER" id="PTHR36510">
    <property type="entry name" value="GLUTAMATE--CYSTEINE LIGASE 2-RELATED"/>
    <property type="match status" value="1"/>
</dbReference>